<sequence>MQQHLKYIPLLALAGALTACQEVSDMRGLSEPAPLIGRASAPEGAAPGTCWDQDVTPARIETVTEQHLVTPAALDGAGRVLVPAVYRTETRQAITQERKTLWVETLCADEMTPEMVSSIQRALAARGWYQGPITGAMDRGTRIAIRRYQTPRGLNSALLSRDVARELGLIVVERPAPQNAG</sequence>
<dbReference type="InterPro" id="IPR036366">
    <property type="entry name" value="PGBDSf"/>
</dbReference>
<comment type="caution">
    <text evidence="2">The sequence shown here is derived from an EMBL/GenBank/DDBJ whole genome shotgun (WGS) entry which is preliminary data.</text>
</comment>
<reference evidence="2 3" key="1">
    <citation type="journal article" date="2021" name="Arch. Microbiol.">
        <title>Harenicola maris gen. nov., sp. nov. isolated from the Sea of Japan shallow sediments.</title>
        <authorList>
            <person name="Romanenko L.A."/>
            <person name="Kurilenko V.V."/>
            <person name="Chernysheva N.Y."/>
            <person name="Tekutyeva L.A."/>
            <person name="Velansky P.V."/>
            <person name="Svetashev V.I."/>
            <person name="Isaeva M.P."/>
        </authorList>
    </citation>
    <scope>NUCLEOTIDE SEQUENCE [LARGE SCALE GENOMIC DNA]</scope>
    <source>
        <strain evidence="2 3">KMM 3653</strain>
    </source>
</reference>
<dbReference type="Gene3D" id="1.10.101.10">
    <property type="entry name" value="PGBD-like superfamily/PGBD"/>
    <property type="match status" value="1"/>
</dbReference>
<evidence type="ECO:0000259" key="1">
    <source>
        <dbReference type="Pfam" id="PF01471"/>
    </source>
</evidence>
<keyword evidence="3" id="KW-1185">Reference proteome</keyword>
<dbReference type="Pfam" id="PF01471">
    <property type="entry name" value="PG_binding_1"/>
    <property type="match status" value="1"/>
</dbReference>
<dbReference type="PROSITE" id="PS51257">
    <property type="entry name" value="PROKAR_LIPOPROTEIN"/>
    <property type="match status" value="1"/>
</dbReference>
<dbReference type="InterPro" id="IPR002477">
    <property type="entry name" value="Peptidoglycan-bd-like"/>
</dbReference>
<name>A0AAP2CT77_9RHOB</name>
<organism evidence="2 3">
    <name type="scientific">Harenicola maris</name>
    <dbReference type="NCBI Taxonomy" id="2841044"/>
    <lineage>
        <taxon>Bacteria</taxon>
        <taxon>Pseudomonadati</taxon>
        <taxon>Pseudomonadota</taxon>
        <taxon>Alphaproteobacteria</taxon>
        <taxon>Rhodobacterales</taxon>
        <taxon>Paracoccaceae</taxon>
        <taxon>Harenicola</taxon>
    </lineage>
</organism>
<dbReference type="AlphaFoldDB" id="A0AAP2CT77"/>
<feature type="domain" description="Peptidoglycan binding-like" evidence="1">
    <location>
        <begin position="114"/>
        <end position="155"/>
    </location>
</feature>
<protein>
    <submittedName>
        <fullName evidence="2">Peptidoglycan-binding protein</fullName>
    </submittedName>
</protein>
<dbReference type="EMBL" id="JADQAZ010000003">
    <property type="protein sequence ID" value="MBT0958832.1"/>
    <property type="molecule type" value="Genomic_DNA"/>
</dbReference>
<proteinExistence type="predicted"/>
<accession>A0AAP2CT77</accession>
<dbReference type="SUPFAM" id="SSF47090">
    <property type="entry name" value="PGBD-like"/>
    <property type="match status" value="1"/>
</dbReference>
<dbReference type="InterPro" id="IPR036365">
    <property type="entry name" value="PGBD-like_sf"/>
</dbReference>
<gene>
    <name evidence="2" type="ORF">IV417_15695</name>
</gene>
<evidence type="ECO:0000313" key="3">
    <source>
        <dbReference type="Proteomes" id="UP001315686"/>
    </source>
</evidence>
<evidence type="ECO:0000313" key="2">
    <source>
        <dbReference type="EMBL" id="MBT0958832.1"/>
    </source>
</evidence>
<dbReference type="Proteomes" id="UP001315686">
    <property type="component" value="Unassembled WGS sequence"/>
</dbReference>